<feature type="transmembrane region" description="Helical" evidence="8">
    <location>
        <begin position="135"/>
        <end position="157"/>
    </location>
</feature>
<dbReference type="GO" id="GO:0008360">
    <property type="term" value="P:regulation of cell shape"/>
    <property type="evidence" value="ECO:0007669"/>
    <property type="project" value="UniProtKB-KW"/>
</dbReference>
<reference evidence="9" key="1">
    <citation type="submission" date="2020-07" db="EMBL/GenBank/DDBJ databases">
        <title>Genomic analysis of a strain of Sedimentibacter Hydroxybenzoicus DSM7310.</title>
        <authorList>
            <person name="Ma S."/>
        </authorList>
    </citation>
    <scope>NUCLEOTIDE SEQUENCE</scope>
    <source>
        <strain evidence="9">DSM 7310</strain>
    </source>
</reference>
<keyword evidence="3" id="KW-1003">Cell membrane</keyword>
<keyword evidence="5" id="KW-0133">Cell shape</keyword>
<feature type="transmembrane region" description="Helical" evidence="8">
    <location>
        <begin position="7"/>
        <end position="28"/>
    </location>
</feature>
<keyword evidence="4 8" id="KW-0812">Transmembrane</keyword>
<evidence type="ECO:0000313" key="9">
    <source>
        <dbReference type="EMBL" id="NYB74054.1"/>
    </source>
</evidence>
<dbReference type="InterPro" id="IPR007227">
    <property type="entry name" value="Cell_shape_determining_MreD"/>
</dbReference>
<evidence type="ECO:0000313" key="10">
    <source>
        <dbReference type="Proteomes" id="UP000611629"/>
    </source>
</evidence>
<evidence type="ECO:0000256" key="5">
    <source>
        <dbReference type="ARBA" id="ARBA00022960"/>
    </source>
</evidence>
<protein>
    <submittedName>
        <fullName evidence="9">Rod shape-determining protein MreD</fullName>
    </submittedName>
</protein>
<dbReference type="NCBIfam" id="TIGR03426">
    <property type="entry name" value="shape_MreD"/>
    <property type="match status" value="1"/>
</dbReference>
<dbReference type="Proteomes" id="UP000611629">
    <property type="component" value="Unassembled WGS sequence"/>
</dbReference>
<keyword evidence="6 8" id="KW-1133">Transmembrane helix</keyword>
<dbReference type="Pfam" id="PF04093">
    <property type="entry name" value="MreD"/>
    <property type="match status" value="1"/>
</dbReference>
<feature type="transmembrane region" description="Helical" evidence="8">
    <location>
        <begin position="64"/>
        <end position="84"/>
    </location>
</feature>
<evidence type="ECO:0000256" key="1">
    <source>
        <dbReference type="ARBA" id="ARBA00004651"/>
    </source>
</evidence>
<evidence type="ECO:0000256" key="8">
    <source>
        <dbReference type="SAM" id="Phobius"/>
    </source>
</evidence>
<dbReference type="GO" id="GO:0005886">
    <property type="term" value="C:plasma membrane"/>
    <property type="evidence" value="ECO:0007669"/>
    <property type="project" value="UniProtKB-SubCell"/>
</dbReference>
<comment type="caution">
    <text evidence="9">The sequence shown here is derived from an EMBL/GenBank/DDBJ whole genome shotgun (WGS) entry which is preliminary data.</text>
</comment>
<evidence type="ECO:0000256" key="6">
    <source>
        <dbReference type="ARBA" id="ARBA00022989"/>
    </source>
</evidence>
<evidence type="ECO:0000256" key="7">
    <source>
        <dbReference type="ARBA" id="ARBA00023136"/>
    </source>
</evidence>
<evidence type="ECO:0000256" key="3">
    <source>
        <dbReference type="ARBA" id="ARBA00022475"/>
    </source>
</evidence>
<accession>A0A974BIV4</accession>
<keyword evidence="7 8" id="KW-0472">Membrane</keyword>
<dbReference type="RefSeq" id="WP_179237747.1">
    <property type="nucleotide sequence ID" value="NZ_JACBNQ010000007.1"/>
</dbReference>
<dbReference type="AlphaFoldDB" id="A0A974BIV4"/>
<dbReference type="EMBL" id="JACBNQ010000007">
    <property type="protein sequence ID" value="NYB74054.1"/>
    <property type="molecule type" value="Genomic_DNA"/>
</dbReference>
<organism evidence="9 10">
    <name type="scientific">Sedimentibacter hydroxybenzoicus DSM 7310</name>
    <dbReference type="NCBI Taxonomy" id="1123245"/>
    <lineage>
        <taxon>Bacteria</taxon>
        <taxon>Bacillati</taxon>
        <taxon>Bacillota</taxon>
        <taxon>Tissierellia</taxon>
        <taxon>Sedimentibacter</taxon>
    </lineage>
</organism>
<comment type="subcellular location">
    <subcellularLocation>
        <location evidence="1">Cell membrane</location>
        <topology evidence="1">Multi-pass membrane protein</topology>
    </subcellularLocation>
</comment>
<sequence length="163" mass="18565">MKKFSLMAVVIILSFIIQTSLLNHFAVFNTTPNLSLTVLVVFAMMSNGIAGAIIGLFTGMMYDAMIYDVFGVYTLIYFIIGAVIGNYSEDMIRESYVAYTTVTGISTFVMHFSLYVILFFLKYRMNYAGSIINNIFIETILNMILVVFVFKFMNFLFDKLNVK</sequence>
<name>A0A974BIV4_SEDHY</name>
<proteinExistence type="inferred from homology"/>
<evidence type="ECO:0000256" key="4">
    <source>
        <dbReference type="ARBA" id="ARBA00022692"/>
    </source>
</evidence>
<feature type="transmembrane region" description="Helical" evidence="8">
    <location>
        <begin position="96"/>
        <end position="123"/>
    </location>
</feature>
<feature type="transmembrane region" description="Helical" evidence="8">
    <location>
        <begin position="34"/>
        <end position="57"/>
    </location>
</feature>
<evidence type="ECO:0000256" key="2">
    <source>
        <dbReference type="ARBA" id="ARBA00007776"/>
    </source>
</evidence>
<gene>
    <name evidence="9" type="primary">mreD</name>
    <name evidence="9" type="ORF">HZF24_07850</name>
</gene>
<keyword evidence="10" id="KW-1185">Reference proteome</keyword>
<comment type="similarity">
    <text evidence="2">Belongs to the MreD family.</text>
</comment>